<keyword evidence="3" id="KW-1185">Reference proteome</keyword>
<name>A0ABY4PC17_9LACO</name>
<reference evidence="2 3" key="1">
    <citation type="journal article" date="2022" name="Int. J. Syst. Evol. Microbiol.">
        <title>Apilactobacillus apisilvae sp. nov., Nicolia spurrieriana gen. nov. sp. nov., Bombilactobacillus folatiphilus sp. nov. and Bombilactobacillus thymidiniphilus sp. nov., four new lactic acid bacterial isolates from stingless bees Tetragonula carbonaria and Austroplebeia australis.</title>
        <authorList>
            <person name="Oliphant S.A."/>
            <person name="Watson-Haigh N.S."/>
            <person name="Sumby K.M."/>
            <person name="Gardner J."/>
            <person name="Groom S."/>
            <person name="Jiranek V."/>
        </authorList>
    </citation>
    <scope>NUCLEOTIDE SEQUENCE [LARGE SCALE GENOMIC DNA]</scope>
    <source>
        <strain evidence="2 3">SG4_A1</strain>
    </source>
</reference>
<dbReference type="Pfam" id="PF00149">
    <property type="entry name" value="Metallophos"/>
    <property type="match status" value="1"/>
</dbReference>
<protein>
    <submittedName>
        <fullName evidence="2">Metallophosphoesterase</fullName>
    </submittedName>
</protein>
<dbReference type="Gene3D" id="3.60.21.10">
    <property type="match status" value="1"/>
</dbReference>
<accession>A0ABY4PC17</accession>
<organism evidence="2 3">
    <name type="scientific">Bombilactobacillus thymidiniphilus</name>
    <dbReference type="NCBI Taxonomy" id="2923363"/>
    <lineage>
        <taxon>Bacteria</taxon>
        <taxon>Bacillati</taxon>
        <taxon>Bacillota</taxon>
        <taxon>Bacilli</taxon>
        <taxon>Lactobacillales</taxon>
        <taxon>Lactobacillaceae</taxon>
        <taxon>Bombilactobacillus</taxon>
    </lineage>
</organism>
<dbReference type="RefSeq" id="WP_249512313.1">
    <property type="nucleotide sequence ID" value="NZ_CP093365.1"/>
</dbReference>
<gene>
    <name evidence="2" type="ORF">MOO47_04680</name>
</gene>
<dbReference type="InterPro" id="IPR004843">
    <property type="entry name" value="Calcineurin-like_PHP"/>
</dbReference>
<evidence type="ECO:0000313" key="2">
    <source>
        <dbReference type="EMBL" id="UQS83086.1"/>
    </source>
</evidence>
<evidence type="ECO:0000259" key="1">
    <source>
        <dbReference type="Pfam" id="PF00149"/>
    </source>
</evidence>
<dbReference type="CDD" id="cd00838">
    <property type="entry name" value="MPP_superfamily"/>
    <property type="match status" value="1"/>
</dbReference>
<feature type="domain" description="Calcineurin-like phosphoesterase" evidence="1">
    <location>
        <begin position="77"/>
        <end position="294"/>
    </location>
</feature>
<sequence>MTNRQVRQSSADENYWKQIHFPYYIHWPKDGGLPLYRYLHQLDFRKIPVMPRLWATRYLQKFAYDIKQCISPDSLIIGAITDTHIKFTDSNSYYGFNGLQHIMEFLVLNNFVPLDLLVHLGDIIDGSDDPFIDQQMLQLVTTQFVQQDTPFLIAKGNHDEHDKYDEHTWLQHATFTENTFFTTVWQKMYQQQKIKYLSRNFGVSYFDKANMRVVLINTCDVPYKVDETGKKQYDHKLVMGLRQQQLTEIIAILENSEDKQILVLGHGNLIKSNGQNALQYNGKALHDLLKAFNAGLAGRLQHEEKDDNFSLDLQFDFRDHGSGRVLAYICGHRHIEDQFTVDGIAYILLNVSALMGNNHGLTTMYNRSWNRKKDKANEFAGYVIALDPNKHTLNLFGYGAASFWRQISF</sequence>
<proteinExistence type="predicted"/>
<dbReference type="InterPro" id="IPR029052">
    <property type="entry name" value="Metallo-depent_PP-like"/>
</dbReference>
<evidence type="ECO:0000313" key="3">
    <source>
        <dbReference type="Proteomes" id="UP000831947"/>
    </source>
</evidence>
<dbReference type="SUPFAM" id="SSF56300">
    <property type="entry name" value="Metallo-dependent phosphatases"/>
    <property type="match status" value="1"/>
</dbReference>
<dbReference type="Proteomes" id="UP000831947">
    <property type="component" value="Chromosome"/>
</dbReference>
<dbReference type="EMBL" id="CP093365">
    <property type="protein sequence ID" value="UQS83086.1"/>
    <property type="molecule type" value="Genomic_DNA"/>
</dbReference>